<dbReference type="EMBL" id="JADBEO010000019">
    <property type="protein sequence ID" value="MDR4307061.1"/>
    <property type="molecule type" value="Genomic_DNA"/>
</dbReference>
<protein>
    <submittedName>
        <fullName evidence="2">Esterase-like activity of phytase family protein</fullName>
    </submittedName>
</protein>
<dbReference type="InterPro" id="IPR027372">
    <property type="entry name" value="Phytase-like_dom"/>
</dbReference>
<dbReference type="Pfam" id="PF13449">
    <property type="entry name" value="Phytase-like"/>
    <property type="match status" value="1"/>
</dbReference>
<dbReference type="Proteomes" id="UP001181622">
    <property type="component" value="Unassembled WGS sequence"/>
</dbReference>
<evidence type="ECO:0000259" key="1">
    <source>
        <dbReference type="Pfam" id="PF13449"/>
    </source>
</evidence>
<comment type="caution">
    <text evidence="2">The sequence shown here is derived from an EMBL/GenBank/DDBJ whole genome shotgun (WGS) entry which is preliminary data.</text>
</comment>
<name>A0ABU1DG07_9HYPH</name>
<sequence>MKLISSDPDFGGLSGLRLDADGEGLTTISDRGNWFRGELVYAEGRLAGVIGMKRMATPGRDGRPLPGRRGFDTEGLEIEGRTAWVTTERVNWLTRYALGPDGFPVGAGQAIALPKTAPGIARNGGYESLARSRDGGLILIAQSSKSEDAFPAFVVGGKKPFAFSLARSDDFRPTDLTRLPGGGFVLLERRYQPPFSLSVRMKRIAEKDIAPGAVVDGPVLMEASLAQGIDNFEGIAAHRGADGRTVLTVISDDNFHPLQRTLLMQFALGE</sequence>
<organism evidence="2 3">
    <name type="scientific">Chelatococcus sambhunathii</name>
    <dbReference type="NCBI Taxonomy" id="363953"/>
    <lineage>
        <taxon>Bacteria</taxon>
        <taxon>Pseudomonadati</taxon>
        <taxon>Pseudomonadota</taxon>
        <taxon>Alphaproteobacteria</taxon>
        <taxon>Hyphomicrobiales</taxon>
        <taxon>Chelatococcaceae</taxon>
        <taxon>Chelatococcus</taxon>
    </lineage>
</organism>
<keyword evidence="3" id="KW-1185">Reference proteome</keyword>
<evidence type="ECO:0000313" key="2">
    <source>
        <dbReference type="EMBL" id="MDR4307061.1"/>
    </source>
</evidence>
<proteinExistence type="predicted"/>
<accession>A0ABU1DG07</accession>
<gene>
    <name evidence="2" type="ORF">IHQ68_10565</name>
</gene>
<feature type="domain" description="Phytase-like" evidence="1">
    <location>
        <begin position="9"/>
        <end position="255"/>
    </location>
</feature>
<reference evidence="2" key="1">
    <citation type="submission" date="2020-10" db="EMBL/GenBank/DDBJ databases">
        <authorList>
            <person name="Abbas A."/>
            <person name="Razzaq R."/>
            <person name="Waqas M."/>
            <person name="Abbas N."/>
            <person name="Nielsen T.K."/>
            <person name="Hansen L.H."/>
            <person name="Hussain S."/>
            <person name="Shahid M."/>
        </authorList>
    </citation>
    <scope>NUCLEOTIDE SEQUENCE</scope>
    <source>
        <strain evidence="2">S14</strain>
    </source>
</reference>
<evidence type="ECO:0000313" key="3">
    <source>
        <dbReference type="Proteomes" id="UP001181622"/>
    </source>
</evidence>